<evidence type="ECO:0000313" key="3">
    <source>
        <dbReference type="Proteomes" id="UP000053331"/>
    </source>
</evidence>
<evidence type="ECO:0000256" key="1">
    <source>
        <dbReference type="SAM" id="MobiDB-lite"/>
    </source>
</evidence>
<reference evidence="2 3" key="1">
    <citation type="journal article" date="2015" name="Genome Announc.">
        <title>Draft genome sequence of a Halorubrum H3 strain isolated from the burlinskoye salt lake (Altai Krai, Russia).</title>
        <authorList>
            <person name="Rozanov A.S."/>
            <person name="Bryanskaya A.V."/>
            <person name="Malup T.K."/>
            <person name="Kotenko A.V."/>
            <person name="Peltek S.E."/>
        </authorList>
    </citation>
    <scope>NUCLEOTIDE SEQUENCE [LARGE SCALE GENOMIC DNA]</scope>
    <source>
        <strain evidence="2 3">H3</strain>
    </source>
</reference>
<dbReference type="Proteomes" id="UP000053331">
    <property type="component" value="Unassembled WGS sequence"/>
</dbReference>
<accession>A0A081EVC0</accession>
<evidence type="ECO:0008006" key="4">
    <source>
        <dbReference type="Google" id="ProtNLM"/>
    </source>
</evidence>
<dbReference type="InterPro" id="IPR055998">
    <property type="entry name" value="DUF7576"/>
</dbReference>
<organism evidence="2 3">
    <name type="scientific">Halorubrum saccharovorum</name>
    <dbReference type="NCBI Taxonomy" id="2248"/>
    <lineage>
        <taxon>Archaea</taxon>
        <taxon>Methanobacteriati</taxon>
        <taxon>Methanobacteriota</taxon>
        <taxon>Stenosarchaea group</taxon>
        <taxon>Halobacteria</taxon>
        <taxon>Halobacteriales</taxon>
        <taxon>Haloferacaceae</taxon>
        <taxon>Halorubrum</taxon>
    </lineage>
</organism>
<dbReference type="RefSeq" id="WP_050025488.1">
    <property type="nucleotide sequence ID" value="NZ_JNFH02000046.1"/>
</dbReference>
<feature type="region of interest" description="Disordered" evidence="1">
    <location>
        <begin position="1"/>
        <end position="23"/>
    </location>
</feature>
<proteinExistence type="predicted"/>
<sequence length="66" mass="7242">MVDPTSDLEEDVDEESAPRCATCGEPALGTGRRTVTWVDGDDAVYRQFCSQACRDEWTDERPSTGG</sequence>
<gene>
    <name evidence="2" type="ORF">FK85_03155</name>
</gene>
<dbReference type="Pfam" id="PF24461">
    <property type="entry name" value="DUF7576"/>
    <property type="match status" value="1"/>
</dbReference>
<evidence type="ECO:0000313" key="2">
    <source>
        <dbReference type="EMBL" id="KDS91358.1"/>
    </source>
</evidence>
<feature type="compositionally biased region" description="Acidic residues" evidence="1">
    <location>
        <begin position="1"/>
        <end position="15"/>
    </location>
</feature>
<comment type="caution">
    <text evidence="2">The sequence shown here is derived from an EMBL/GenBank/DDBJ whole genome shotgun (WGS) entry which is preliminary data.</text>
</comment>
<name>A0A081EVC0_9EURY</name>
<dbReference type="OrthoDB" id="169264at2157"/>
<keyword evidence="3" id="KW-1185">Reference proteome</keyword>
<protein>
    <recommendedName>
        <fullName evidence="4">Small CPxCG-related zinc finger protein</fullName>
    </recommendedName>
</protein>
<dbReference type="EMBL" id="JNFH02000046">
    <property type="protein sequence ID" value="KDS91358.1"/>
    <property type="molecule type" value="Genomic_DNA"/>
</dbReference>
<dbReference type="AlphaFoldDB" id="A0A081EVC0"/>